<dbReference type="CDD" id="cd07153">
    <property type="entry name" value="Fur_like"/>
    <property type="match status" value="1"/>
</dbReference>
<keyword evidence="3 7" id="KW-0862">Zinc</keyword>
<keyword evidence="7" id="KW-0479">Metal-binding</keyword>
<comment type="caution">
    <text evidence="9">The sequence shown here is derived from an EMBL/GenBank/DDBJ whole genome shotgun (WGS) entry which is preliminary data.</text>
</comment>
<evidence type="ECO:0000256" key="1">
    <source>
        <dbReference type="ARBA" id="ARBA00007957"/>
    </source>
</evidence>
<feature type="binding site" evidence="7">
    <location>
        <position position="82"/>
    </location>
    <ligand>
        <name>Zn(2+)</name>
        <dbReference type="ChEBI" id="CHEBI:29105"/>
    </ligand>
</feature>
<evidence type="ECO:0000256" key="8">
    <source>
        <dbReference type="PIRSR" id="PIRSR602481-2"/>
    </source>
</evidence>
<feature type="binding site" evidence="7">
    <location>
        <position position="79"/>
    </location>
    <ligand>
        <name>Zn(2+)</name>
        <dbReference type="ChEBI" id="CHEBI:29105"/>
    </ligand>
</feature>
<accession>A0A9D1PJG3</accession>
<feature type="binding site" evidence="7">
    <location>
        <position position="117"/>
    </location>
    <ligand>
        <name>Zn(2+)</name>
        <dbReference type="ChEBI" id="CHEBI:29105"/>
    </ligand>
</feature>
<evidence type="ECO:0000256" key="5">
    <source>
        <dbReference type="ARBA" id="ARBA00023125"/>
    </source>
</evidence>
<dbReference type="Gene3D" id="3.30.1490.190">
    <property type="match status" value="1"/>
</dbReference>
<dbReference type="InterPro" id="IPR043135">
    <property type="entry name" value="Fur_C"/>
</dbReference>
<evidence type="ECO:0000256" key="4">
    <source>
        <dbReference type="ARBA" id="ARBA00023015"/>
    </source>
</evidence>
<reference evidence="9" key="2">
    <citation type="submission" date="2021-04" db="EMBL/GenBank/DDBJ databases">
        <authorList>
            <person name="Gilroy R."/>
        </authorList>
    </citation>
    <scope>NUCLEOTIDE SEQUENCE</scope>
    <source>
        <strain evidence="9">CHK193-4272</strain>
    </source>
</reference>
<dbReference type="InterPro" id="IPR002481">
    <property type="entry name" value="FUR"/>
</dbReference>
<feature type="binding site" evidence="8">
    <location>
        <position position="92"/>
    </location>
    <ligand>
        <name>Fe cation</name>
        <dbReference type="ChEBI" id="CHEBI:24875"/>
    </ligand>
</feature>
<dbReference type="InterPro" id="IPR036390">
    <property type="entry name" value="WH_DNA-bd_sf"/>
</dbReference>
<dbReference type="Pfam" id="PF01475">
    <property type="entry name" value="FUR"/>
    <property type="match status" value="1"/>
</dbReference>
<evidence type="ECO:0000313" key="9">
    <source>
        <dbReference type="EMBL" id="HIV62780.1"/>
    </source>
</evidence>
<feature type="binding site" evidence="7">
    <location>
        <position position="120"/>
    </location>
    <ligand>
        <name>Zn(2+)</name>
        <dbReference type="ChEBI" id="CHEBI:29105"/>
    </ligand>
</feature>
<dbReference type="GO" id="GO:0008270">
    <property type="term" value="F:zinc ion binding"/>
    <property type="evidence" value="ECO:0007669"/>
    <property type="project" value="TreeGrafter"/>
</dbReference>
<comment type="cofactor">
    <cofactor evidence="7">
        <name>Zn(2+)</name>
        <dbReference type="ChEBI" id="CHEBI:29105"/>
    </cofactor>
    <text evidence="7">Binds 1 zinc ion per subunit.</text>
</comment>
<dbReference type="Gene3D" id="1.10.10.10">
    <property type="entry name" value="Winged helix-like DNA-binding domain superfamily/Winged helix DNA-binding domain"/>
    <property type="match status" value="1"/>
</dbReference>
<keyword evidence="5" id="KW-0238">DNA-binding</keyword>
<evidence type="ECO:0000313" key="10">
    <source>
        <dbReference type="Proteomes" id="UP000886808"/>
    </source>
</evidence>
<reference evidence="9" key="1">
    <citation type="journal article" date="2021" name="PeerJ">
        <title>Extensive microbial diversity within the chicken gut microbiome revealed by metagenomics and culture.</title>
        <authorList>
            <person name="Gilroy R."/>
            <person name="Ravi A."/>
            <person name="Getino M."/>
            <person name="Pursley I."/>
            <person name="Horton D.L."/>
            <person name="Alikhan N.F."/>
            <person name="Baker D."/>
            <person name="Gharbi K."/>
            <person name="Hall N."/>
            <person name="Watson M."/>
            <person name="Adriaenssens E.M."/>
            <person name="Foster-Nyarko E."/>
            <person name="Jarju S."/>
            <person name="Secka A."/>
            <person name="Antonio M."/>
            <person name="Oren A."/>
            <person name="Chaudhuri R.R."/>
            <person name="La Ragione R."/>
            <person name="Hildebrand F."/>
            <person name="Pallen M.J."/>
        </authorList>
    </citation>
    <scope>NUCLEOTIDE SEQUENCE</scope>
    <source>
        <strain evidence="9">CHK193-4272</strain>
    </source>
</reference>
<name>A0A9D1PJG3_9FIRM</name>
<feature type="binding site" evidence="8">
    <location>
        <position position="75"/>
    </location>
    <ligand>
        <name>Fe cation</name>
        <dbReference type="ChEBI" id="CHEBI:24875"/>
    </ligand>
</feature>
<keyword evidence="2" id="KW-0678">Repressor</keyword>
<dbReference type="GO" id="GO:1900376">
    <property type="term" value="P:regulation of secondary metabolite biosynthetic process"/>
    <property type="evidence" value="ECO:0007669"/>
    <property type="project" value="TreeGrafter"/>
</dbReference>
<keyword evidence="6" id="KW-0804">Transcription</keyword>
<dbReference type="InterPro" id="IPR036388">
    <property type="entry name" value="WH-like_DNA-bd_sf"/>
</dbReference>
<keyword evidence="8" id="KW-0408">Iron</keyword>
<evidence type="ECO:0000256" key="6">
    <source>
        <dbReference type="ARBA" id="ARBA00023163"/>
    </source>
</evidence>
<dbReference type="PANTHER" id="PTHR33202:SF7">
    <property type="entry name" value="FERRIC UPTAKE REGULATION PROTEIN"/>
    <property type="match status" value="1"/>
</dbReference>
<evidence type="ECO:0000256" key="3">
    <source>
        <dbReference type="ARBA" id="ARBA00022833"/>
    </source>
</evidence>
<comment type="cofactor">
    <cofactor evidence="8">
        <name>Mn(2+)</name>
        <dbReference type="ChEBI" id="CHEBI:29035"/>
    </cofactor>
    <cofactor evidence="8">
        <name>Fe(2+)</name>
        <dbReference type="ChEBI" id="CHEBI:29033"/>
    </cofactor>
    <text evidence="8">Binds 1 Mn(2+) or Fe(2+) ion per subunit.</text>
</comment>
<proteinExistence type="inferred from homology"/>
<evidence type="ECO:0000256" key="7">
    <source>
        <dbReference type="PIRSR" id="PIRSR602481-1"/>
    </source>
</evidence>
<keyword evidence="4" id="KW-0805">Transcription regulation</keyword>
<evidence type="ECO:0000256" key="2">
    <source>
        <dbReference type="ARBA" id="ARBA00022491"/>
    </source>
</evidence>
<dbReference type="EMBL" id="DXIE01000046">
    <property type="protein sequence ID" value="HIV62780.1"/>
    <property type="molecule type" value="Genomic_DNA"/>
</dbReference>
<dbReference type="SUPFAM" id="SSF46785">
    <property type="entry name" value="Winged helix' DNA-binding domain"/>
    <property type="match status" value="1"/>
</dbReference>
<organism evidence="9 10">
    <name type="scientific">Candidatus Butyricicoccus avistercoris</name>
    <dbReference type="NCBI Taxonomy" id="2838518"/>
    <lineage>
        <taxon>Bacteria</taxon>
        <taxon>Bacillati</taxon>
        <taxon>Bacillota</taxon>
        <taxon>Clostridia</taxon>
        <taxon>Eubacteriales</taxon>
        <taxon>Butyricicoccaceae</taxon>
        <taxon>Butyricicoccus</taxon>
    </lineage>
</organism>
<gene>
    <name evidence="9" type="ORF">H9746_08085</name>
</gene>
<sequence length="126" mass="14655">MIRTKQRELIKNAIMESNTHPTADELFQEIRIKLPTISLATVYRNLNMLASDGVIRKIQMPDMPDRFDWRITVHDHLYCEKCGKVFDFTLPEALDEQIEQVSGMKVKQYSLVAIGICNDCMQHEQN</sequence>
<dbReference type="GO" id="GO:0003700">
    <property type="term" value="F:DNA-binding transcription factor activity"/>
    <property type="evidence" value="ECO:0007669"/>
    <property type="project" value="InterPro"/>
</dbReference>
<dbReference type="GO" id="GO:0000976">
    <property type="term" value="F:transcription cis-regulatory region binding"/>
    <property type="evidence" value="ECO:0007669"/>
    <property type="project" value="TreeGrafter"/>
</dbReference>
<dbReference type="PANTHER" id="PTHR33202">
    <property type="entry name" value="ZINC UPTAKE REGULATION PROTEIN"/>
    <property type="match status" value="1"/>
</dbReference>
<dbReference type="Proteomes" id="UP000886808">
    <property type="component" value="Unassembled WGS sequence"/>
</dbReference>
<comment type="similarity">
    <text evidence="1">Belongs to the Fur family.</text>
</comment>
<protein>
    <submittedName>
        <fullName evidence="9">Transcriptional repressor</fullName>
    </submittedName>
</protein>
<dbReference type="GO" id="GO:0045892">
    <property type="term" value="P:negative regulation of DNA-templated transcription"/>
    <property type="evidence" value="ECO:0007669"/>
    <property type="project" value="TreeGrafter"/>
</dbReference>
<dbReference type="AlphaFoldDB" id="A0A9D1PJG3"/>